<sequence length="120" mass="12844">MRAEIAAFYAGFGQPEVLAAAFGQAGLLVPLVDDDRLCTSRLGGVDWICAFTSVEEYARYMAARGVAGDQEYRYQSLLGWRLVEYASGRSEPTGVAVDITGSAPMAFPPQVSEDSVGDGR</sequence>
<name>A0ABZ1Z333_9NOCA</name>
<reference evidence="2" key="1">
    <citation type="submission" date="2022-10" db="EMBL/GenBank/DDBJ databases">
        <title>The complete genomes of actinobacterial strains from the NBC collection.</title>
        <authorList>
            <person name="Joergensen T.S."/>
            <person name="Alvarez Arevalo M."/>
            <person name="Sterndorff E.B."/>
            <person name="Faurdal D."/>
            <person name="Vuksanovic O."/>
            <person name="Mourched A.-S."/>
            <person name="Charusanti P."/>
            <person name="Shaw S."/>
            <person name="Blin K."/>
            <person name="Weber T."/>
        </authorList>
    </citation>
    <scope>NUCLEOTIDE SEQUENCE</scope>
    <source>
        <strain evidence="2">NBC_01482</strain>
    </source>
</reference>
<accession>A0ABZ1Z333</accession>
<proteinExistence type="predicted"/>
<organism evidence="2 3">
    <name type="scientific">Nocardia vinacea</name>
    <dbReference type="NCBI Taxonomy" id="96468"/>
    <lineage>
        <taxon>Bacteria</taxon>
        <taxon>Bacillati</taxon>
        <taxon>Actinomycetota</taxon>
        <taxon>Actinomycetes</taxon>
        <taxon>Mycobacteriales</taxon>
        <taxon>Nocardiaceae</taxon>
        <taxon>Nocardia</taxon>
    </lineage>
</organism>
<evidence type="ECO:0000313" key="2">
    <source>
        <dbReference type="EMBL" id="WUV49965.1"/>
    </source>
</evidence>
<gene>
    <name evidence="2" type="ORF">OG563_18280</name>
</gene>
<dbReference type="RefSeq" id="WP_329414701.1">
    <property type="nucleotide sequence ID" value="NZ_CP109441.1"/>
</dbReference>
<protein>
    <recommendedName>
        <fullName evidence="4">SseB protein N-terminal domain-containing protein</fullName>
    </recommendedName>
</protein>
<keyword evidence="3" id="KW-1185">Reference proteome</keyword>
<evidence type="ECO:0000313" key="3">
    <source>
        <dbReference type="Proteomes" id="UP001432062"/>
    </source>
</evidence>
<evidence type="ECO:0000256" key="1">
    <source>
        <dbReference type="SAM" id="MobiDB-lite"/>
    </source>
</evidence>
<evidence type="ECO:0008006" key="4">
    <source>
        <dbReference type="Google" id="ProtNLM"/>
    </source>
</evidence>
<dbReference type="Proteomes" id="UP001432062">
    <property type="component" value="Chromosome"/>
</dbReference>
<dbReference type="EMBL" id="CP109441">
    <property type="protein sequence ID" value="WUV49965.1"/>
    <property type="molecule type" value="Genomic_DNA"/>
</dbReference>
<feature type="region of interest" description="Disordered" evidence="1">
    <location>
        <begin position="101"/>
        <end position="120"/>
    </location>
</feature>